<accession>A0AAT9JL97</accession>
<organism evidence="1">
    <name type="scientific">Porphyromonas phage phage023a_KCOM2797</name>
    <dbReference type="NCBI Taxonomy" id="3154113"/>
    <lineage>
        <taxon>Viruses</taxon>
        <taxon>Duplodnaviria</taxon>
        <taxon>Heunggongvirae</taxon>
        <taxon>Uroviricota</taxon>
        <taxon>Caudoviricetes</taxon>
        <taxon>Nixviridae</taxon>
        <taxon>Schifferlevirus</taxon>
        <taxon>Schifferlevirus pging00P</taxon>
    </lineage>
</organism>
<proteinExistence type="predicted"/>
<evidence type="ECO:0000313" key="1">
    <source>
        <dbReference type="EMBL" id="DBA55764.1"/>
    </source>
</evidence>
<reference evidence="1" key="1">
    <citation type="journal article" date="2023" name="Microbiome">
        <title>Phages are unrecognized players in the ecology of the oral pathogen Porphyromonas gingivalis.</title>
        <authorList>
            <person name="Matrishin C.B."/>
            <person name="Haase E.M."/>
            <person name="Dewhirst F.E."/>
            <person name="Mark Welch J.L."/>
            <person name="Miranda-Sanchez F."/>
            <person name="Chen T."/>
            <person name="MacFarland D.C."/>
            <person name="Kauffman K.M."/>
        </authorList>
    </citation>
    <scope>NUCLEOTIDE SEQUENCE</scope>
</reference>
<evidence type="ECO:0008006" key="2">
    <source>
        <dbReference type="Google" id="ProtNLM"/>
    </source>
</evidence>
<name>A0AAT9JL97_9CAUD</name>
<reference evidence="1" key="2">
    <citation type="submission" date="2024-05" db="EMBL/GenBank/DDBJ databases">
        <authorList>
            <person name="Matrishin C.B."/>
            <person name="Kauffman K.M."/>
        </authorList>
    </citation>
    <scope>NUCLEOTIDE SEQUENCE</scope>
</reference>
<sequence length="96" mass="11382">MLFFFRTMPSFCVFAYPYLIFFVQQSNSPTNMPVEIRKTLKIKCLRNSVCRIVRIRLLVLLDGRWKAPFQQKITCVQQNTHKTNSVQQRPTNIQTI</sequence>
<dbReference type="EMBL" id="BK068104">
    <property type="protein sequence ID" value="DBA55764.1"/>
    <property type="molecule type" value="Genomic_DNA"/>
</dbReference>
<protein>
    <recommendedName>
        <fullName evidence="2">Secreted protein</fullName>
    </recommendedName>
</protein>